<dbReference type="STRING" id="56449.XBLMG947_3431"/>
<dbReference type="EMBL" id="MDCE01000028">
    <property type="protein sequence ID" value="PPV05490.1"/>
    <property type="molecule type" value="Genomic_DNA"/>
</dbReference>
<accession>A0A1C3NQM6</accession>
<keyword evidence="4" id="KW-1185">Reference proteome</keyword>
<dbReference type="Proteomes" id="UP000239710">
    <property type="component" value="Unassembled WGS sequence"/>
</dbReference>
<organism evidence="2 3">
    <name type="scientific">Xanthomonas bromi</name>
    <dbReference type="NCBI Taxonomy" id="56449"/>
    <lineage>
        <taxon>Bacteria</taxon>
        <taxon>Pseudomonadati</taxon>
        <taxon>Pseudomonadota</taxon>
        <taxon>Gammaproteobacteria</taxon>
        <taxon>Lysobacterales</taxon>
        <taxon>Lysobacteraceae</taxon>
        <taxon>Xanthomonas</taxon>
    </lineage>
</organism>
<dbReference type="EMBL" id="FLTX01000059">
    <property type="protein sequence ID" value="SBV52634.1"/>
    <property type="molecule type" value="Genomic_DNA"/>
</dbReference>
<proteinExistence type="predicted"/>
<reference evidence="1 4" key="2">
    <citation type="submission" date="2016-08" db="EMBL/GenBank/DDBJ databases">
        <title>Evolution of the type three secretion system and type three effector repertoires in Xanthomonas.</title>
        <authorList>
            <person name="Merda D."/>
            <person name="Briand M."/>
            <person name="Bosis E."/>
            <person name="Rousseau C."/>
            <person name="Portier P."/>
            <person name="Jacques M.-A."/>
            <person name="Fischer-Le Saux M."/>
        </authorList>
    </citation>
    <scope>NUCLEOTIDE SEQUENCE [LARGE SCALE GENOMIC DNA]</scope>
    <source>
        <strain evidence="1 4">CFBP1976</strain>
    </source>
</reference>
<evidence type="ECO:0000313" key="1">
    <source>
        <dbReference type="EMBL" id="PPV05490.1"/>
    </source>
</evidence>
<dbReference type="AlphaFoldDB" id="A0A1C3NQM6"/>
<name>A0A1C3NQM6_9XANT</name>
<protein>
    <submittedName>
        <fullName evidence="2">Uncharacterized protein</fullName>
    </submittedName>
</protein>
<evidence type="ECO:0000313" key="4">
    <source>
        <dbReference type="Proteomes" id="UP000239710"/>
    </source>
</evidence>
<evidence type="ECO:0000313" key="3">
    <source>
        <dbReference type="Proteomes" id="UP000092503"/>
    </source>
</evidence>
<sequence length="78" mass="8138">MSRVCSIAVDHTLHSPIQGGTAFLLADAVNAVLLPNAVDIARFPSMKAGIQASRHIGRTTDHGSVRAGQSYAIRQAAA</sequence>
<dbReference type="Proteomes" id="UP000092503">
    <property type="component" value="Unassembled WGS sequence"/>
</dbReference>
<gene>
    <name evidence="2" type="ORF">XBLMG947_3431</name>
    <name evidence="1" type="ORF">XbrCFBP1976_16915</name>
</gene>
<evidence type="ECO:0000313" key="2">
    <source>
        <dbReference type="EMBL" id="SBV52634.1"/>
    </source>
</evidence>
<reference evidence="2 3" key="1">
    <citation type="submission" date="2016-06" db="EMBL/GenBank/DDBJ databases">
        <authorList>
            <person name="Kjaerup R.B."/>
            <person name="Dalgaard T.S."/>
            <person name="Juul-Madsen H.R."/>
        </authorList>
    </citation>
    <scope>NUCLEOTIDE SEQUENCE [LARGE SCALE GENOMIC DNA]</scope>
    <source>
        <strain evidence="2">LMG947</strain>
    </source>
</reference>